<reference evidence="1 2" key="1">
    <citation type="submission" date="2024-04" db="EMBL/GenBank/DDBJ databases">
        <title>Novel genus in family Flammeovirgaceae.</title>
        <authorList>
            <person name="Nguyen T.H."/>
            <person name="Vuong T.Q."/>
            <person name="Le H."/>
            <person name="Kim S.-G."/>
        </authorList>
    </citation>
    <scope>NUCLEOTIDE SEQUENCE [LARGE SCALE GENOMIC DNA]</scope>
    <source>
        <strain evidence="1 2">JCM 23209</strain>
    </source>
</reference>
<evidence type="ECO:0000313" key="2">
    <source>
        <dbReference type="Proteomes" id="UP001403385"/>
    </source>
</evidence>
<dbReference type="Proteomes" id="UP001403385">
    <property type="component" value="Unassembled WGS sequence"/>
</dbReference>
<dbReference type="AlphaFoldDB" id="A0AAW9S8K6"/>
<proteinExistence type="predicted"/>
<accession>A0AAW9S8K6</accession>
<dbReference type="EMBL" id="JBDKWZ010000010">
    <property type="protein sequence ID" value="MEN7549832.1"/>
    <property type="molecule type" value="Genomic_DNA"/>
</dbReference>
<comment type="caution">
    <text evidence="1">The sequence shown here is derived from an EMBL/GenBank/DDBJ whole genome shotgun (WGS) entry which is preliminary data.</text>
</comment>
<dbReference type="RefSeq" id="WP_346822610.1">
    <property type="nucleotide sequence ID" value="NZ_JBDKWZ010000010.1"/>
</dbReference>
<name>A0AAW9S8K6_9BACT</name>
<gene>
    <name evidence="1" type="ORF">AAG747_18045</name>
</gene>
<protein>
    <submittedName>
        <fullName evidence="1">Uncharacterized protein</fullName>
    </submittedName>
</protein>
<evidence type="ECO:0000313" key="1">
    <source>
        <dbReference type="EMBL" id="MEN7549832.1"/>
    </source>
</evidence>
<sequence length="75" mass="7845">MKTFSKFFLGAFIMGAGFFGVSVEKDSSKEGMTSLTLQNVKALQASAFGAECDASNQNKCVINGVGEGTGRLISN</sequence>
<organism evidence="1 2">
    <name type="scientific">Rapidithrix thailandica</name>
    <dbReference type="NCBI Taxonomy" id="413964"/>
    <lineage>
        <taxon>Bacteria</taxon>
        <taxon>Pseudomonadati</taxon>
        <taxon>Bacteroidota</taxon>
        <taxon>Cytophagia</taxon>
        <taxon>Cytophagales</taxon>
        <taxon>Flammeovirgaceae</taxon>
        <taxon>Rapidithrix</taxon>
    </lineage>
</organism>
<keyword evidence="2" id="KW-1185">Reference proteome</keyword>